<dbReference type="InterPro" id="IPR013752">
    <property type="entry name" value="KPA_reductase"/>
</dbReference>
<dbReference type="PANTHER" id="PTHR21708:SF45">
    <property type="entry name" value="2-DEHYDROPANTOATE 2-REDUCTASE"/>
    <property type="match status" value="1"/>
</dbReference>
<dbReference type="Gene3D" id="1.10.1040.10">
    <property type="entry name" value="N-(1-d-carboxylethyl)-l-norvaline Dehydrogenase, domain 2"/>
    <property type="match status" value="1"/>
</dbReference>
<keyword evidence="4" id="KW-0566">Pantothenate biosynthesis</keyword>
<dbReference type="InterPro" id="IPR036291">
    <property type="entry name" value="NAD(P)-bd_dom_sf"/>
</dbReference>
<reference evidence="9 10" key="1">
    <citation type="journal article" date="2019" name="Environ. Microbiol.">
        <title>Species interactions and distinct microbial communities in high Arctic permafrost affected cryosols are associated with the CH4 and CO2 gas fluxes.</title>
        <authorList>
            <person name="Altshuler I."/>
            <person name="Hamel J."/>
            <person name="Turney S."/>
            <person name="Magnuson E."/>
            <person name="Levesque R."/>
            <person name="Greer C."/>
            <person name="Whyte L.G."/>
        </authorList>
    </citation>
    <scope>NUCLEOTIDE SEQUENCE [LARGE SCALE GENOMIC DNA]</scope>
    <source>
        <strain evidence="9 10">S9.3B</strain>
    </source>
</reference>
<dbReference type="EC" id="1.1.1.169" evidence="2"/>
<dbReference type="Pfam" id="PF02558">
    <property type="entry name" value="ApbA"/>
    <property type="match status" value="1"/>
</dbReference>
<dbReference type="GO" id="GO:0015940">
    <property type="term" value="P:pantothenate biosynthetic process"/>
    <property type="evidence" value="ECO:0007669"/>
    <property type="project" value="UniProtKB-UniPathway"/>
</dbReference>
<evidence type="ECO:0000313" key="10">
    <source>
        <dbReference type="Proteomes" id="UP000317078"/>
    </source>
</evidence>
<dbReference type="UniPathway" id="UPA00028">
    <property type="reaction ID" value="UER00004"/>
</dbReference>
<dbReference type="InterPro" id="IPR008927">
    <property type="entry name" value="6-PGluconate_DH-like_C_sf"/>
</dbReference>
<dbReference type="Gene3D" id="3.40.50.720">
    <property type="entry name" value="NAD(P)-binding Rossmann-like Domain"/>
    <property type="match status" value="1"/>
</dbReference>
<evidence type="ECO:0000256" key="4">
    <source>
        <dbReference type="ARBA" id="ARBA00022655"/>
    </source>
</evidence>
<dbReference type="GO" id="GO:0008677">
    <property type="term" value="F:2-dehydropantoate 2-reductase activity"/>
    <property type="evidence" value="ECO:0007669"/>
    <property type="project" value="UniProtKB-EC"/>
</dbReference>
<evidence type="ECO:0000256" key="6">
    <source>
        <dbReference type="ARBA" id="ARBA00048793"/>
    </source>
</evidence>
<feature type="domain" description="Ketopantoate reductase N-terminal" evidence="7">
    <location>
        <begin position="4"/>
        <end position="104"/>
    </location>
</feature>
<name>A0A502F6J7_9PROT</name>
<evidence type="ECO:0000259" key="7">
    <source>
        <dbReference type="Pfam" id="PF02558"/>
    </source>
</evidence>
<dbReference type="EMBL" id="RCZP01000049">
    <property type="protein sequence ID" value="TPG44889.1"/>
    <property type="molecule type" value="Genomic_DNA"/>
</dbReference>
<dbReference type="AlphaFoldDB" id="A0A502F6J7"/>
<evidence type="ECO:0000313" key="9">
    <source>
        <dbReference type="EMBL" id="TPG44889.1"/>
    </source>
</evidence>
<accession>A0A502F6J7</accession>
<keyword evidence="10" id="KW-1185">Reference proteome</keyword>
<dbReference type="OrthoDB" id="247668at2"/>
<dbReference type="NCBIfam" id="NF005089">
    <property type="entry name" value="PRK06522.1-4"/>
    <property type="match status" value="1"/>
</dbReference>
<sequence length="330" mass="33953">MRAAVFGAGAIGGWLAAGLARGGHEVGVLARGASLAALRDHGLVLSEGDRHERFRVRATDDPAALAGADLLVLGLKAHDLPGALPAINALLGPGTRVLPAINGLPWWFLDGFGGPAEGLVLPSVDPGGALRAALPARRVIGAVVHAASRVEAPGHVRLMKADRLLLGSPAGAEGAATLADAFRRGGIPAEEVADIRAAAWSKLWGNACMNPLSALARADTAQLLGDDGVRGLVRAMMDEMTRLAASIGLPDPGDPDERIAVTRRLGPIHTSMLQDLEAGRPLELGPLLGSLVELAAHLRVEVPSLNGVHGLVRLLARSAEGAARKIDTPL</sequence>
<proteinExistence type="predicted"/>
<dbReference type="PANTHER" id="PTHR21708">
    <property type="entry name" value="PROBABLE 2-DEHYDROPANTOATE 2-REDUCTASE"/>
    <property type="match status" value="1"/>
</dbReference>
<comment type="caution">
    <text evidence="9">The sequence shown here is derived from an EMBL/GenBank/DDBJ whole genome shotgun (WGS) entry which is preliminary data.</text>
</comment>
<protein>
    <recommendedName>
        <fullName evidence="3">2-dehydropantoate 2-reductase</fullName>
        <ecNumber evidence="2">1.1.1.169</ecNumber>
    </recommendedName>
    <alternativeName>
        <fullName evidence="5">Ketopantoate reductase</fullName>
    </alternativeName>
</protein>
<evidence type="ECO:0000256" key="3">
    <source>
        <dbReference type="ARBA" id="ARBA00019465"/>
    </source>
</evidence>
<comment type="catalytic activity">
    <reaction evidence="6">
        <text>(R)-pantoate + NADP(+) = 2-dehydropantoate + NADPH + H(+)</text>
        <dbReference type="Rhea" id="RHEA:16233"/>
        <dbReference type="ChEBI" id="CHEBI:11561"/>
        <dbReference type="ChEBI" id="CHEBI:15378"/>
        <dbReference type="ChEBI" id="CHEBI:15980"/>
        <dbReference type="ChEBI" id="CHEBI:57783"/>
        <dbReference type="ChEBI" id="CHEBI:58349"/>
        <dbReference type="EC" id="1.1.1.169"/>
    </reaction>
</comment>
<evidence type="ECO:0000256" key="5">
    <source>
        <dbReference type="ARBA" id="ARBA00032024"/>
    </source>
</evidence>
<feature type="domain" description="Ketopantoate reductase C-terminal" evidence="8">
    <location>
        <begin position="194"/>
        <end position="314"/>
    </location>
</feature>
<dbReference type="SUPFAM" id="SSF51735">
    <property type="entry name" value="NAD(P)-binding Rossmann-fold domains"/>
    <property type="match status" value="1"/>
</dbReference>
<dbReference type="FunFam" id="1.10.1040.10:FF:000017">
    <property type="entry name" value="2-dehydropantoate 2-reductase"/>
    <property type="match status" value="1"/>
</dbReference>
<dbReference type="InterPro" id="IPR051402">
    <property type="entry name" value="KPR-Related"/>
</dbReference>
<dbReference type="InterPro" id="IPR013328">
    <property type="entry name" value="6PGD_dom2"/>
</dbReference>
<gene>
    <name evidence="9" type="ORF">EAH89_26750</name>
</gene>
<dbReference type="GO" id="GO:0005737">
    <property type="term" value="C:cytoplasm"/>
    <property type="evidence" value="ECO:0007669"/>
    <property type="project" value="TreeGrafter"/>
</dbReference>
<dbReference type="Pfam" id="PF08546">
    <property type="entry name" value="ApbA_C"/>
    <property type="match status" value="1"/>
</dbReference>
<dbReference type="InterPro" id="IPR013332">
    <property type="entry name" value="KPR_N"/>
</dbReference>
<dbReference type="SUPFAM" id="SSF48179">
    <property type="entry name" value="6-phosphogluconate dehydrogenase C-terminal domain-like"/>
    <property type="match status" value="1"/>
</dbReference>
<evidence type="ECO:0000256" key="2">
    <source>
        <dbReference type="ARBA" id="ARBA00013014"/>
    </source>
</evidence>
<evidence type="ECO:0000256" key="1">
    <source>
        <dbReference type="ARBA" id="ARBA00004994"/>
    </source>
</evidence>
<dbReference type="Proteomes" id="UP000317078">
    <property type="component" value="Unassembled WGS sequence"/>
</dbReference>
<organism evidence="9 10">
    <name type="scientific">Muricoccus nepalensis</name>
    <dbReference type="NCBI Taxonomy" id="1854500"/>
    <lineage>
        <taxon>Bacteria</taxon>
        <taxon>Pseudomonadati</taxon>
        <taxon>Pseudomonadota</taxon>
        <taxon>Alphaproteobacteria</taxon>
        <taxon>Acetobacterales</taxon>
        <taxon>Roseomonadaceae</taxon>
        <taxon>Muricoccus</taxon>
    </lineage>
</organism>
<evidence type="ECO:0000259" key="8">
    <source>
        <dbReference type="Pfam" id="PF08546"/>
    </source>
</evidence>
<comment type="pathway">
    <text evidence="1">Cofactor biosynthesis; (R)-pantothenate biosynthesis; (R)-pantoate from 3-methyl-2-oxobutanoate: step 2/2.</text>
</comment>